<organism evidence="4 5">
    <name type="scientific">Hucho hucho</name>
    <name type="common">huchen</name>
    <dbReference type="NCBI Taxonomy" id="62062"/>
    <lineage>
        <taxon>Eukaryota</taxon>
        <taxon>Metazoa</taxon>
        <taxon>Chordata</taxon>
        <taxon>Craniata</taxon>
        <taxon>Vertebrata</taxon>
        <taxon>Euteleostomi</taxon>
        <taxon>Actinopterygii</taxon>
        <taxon>Neopterygii</taxon>
        <taxon>Teleostei</taxon>
        <taxon>Protacanthopterygii</taxon>
        <taxon>Salmoniformes</taxon>
        <taxon>Salmonidae</taxon>
        <taxon>Salmoninae</taxon>
        <taxon>Hucho</taxon>
    </lineage>
</organism>
<reference evidence="5" key="1">
    <citation type="submission" date="2018-06" db="EMBL/GenBank/DDBJ databases">
        <title>Genome assembly of Danube salmon.</title>
        <authorList>
            <person name="Macqueen D.J."/>
            <person name="Gundappa M.K."/>
        </authorList>
    </citation>
    <scope>NUCLEOTIDE SEQUENCE [LARGE SCALE GENOMIC DNA]</scope>
</reference>
<keyword evidence="5" id="KW-1185">Reference proteome</keyword>
<evidence type="ECO:0000313" key="5">
    <source>
        <dbReference type="Proteomes" id="UP000314982"/>
    </source>
</evidence>
<dbReference type="GO" id="GO:0005737">
    <property type="term" value="C:cytoplasm"/>
    <property type="evidence" value="ECO:0007669"/>
    <property type="project" value="TreeGrafter"/>
</dbReference>
<dbReference type="GO" id="GO:0008017">
    <property type="term" value="F:microtubule binding"/>
    <property type="evidence" value="ECO:0007669"/>
    <property type="project" value="TreeGrafter"/>
</dbReference>
<evidence type="ECO:0000256" key="1">
    <source>
        <dbReference type="ARBA" id="ARBA00023054"/>
    </source>
</evidence>
<dbReference type="Ensembl" id="ENSHHUT00000063041.1">
    <property type="protein sequence ID" value="ENSHHUP00000060967.1"/>
    <property type="gene ID" value="ENSHHUG00000036139.1"/>
</dbReference>
<name>A0A4W5PC38_9TELE</name>
<evidence type="ECO:0000256" key="2">
    <source>
        <dbReference type="SAM" id="Coils"/>
    </source>
</evidence>
<evidence type="ECO:0000256" key="3">
    <source>
        <dbReference type="SAM" id="MobiDB-lite"/>
    </source>
</evidence>
<protein>
    <recommendedName>
        <fullName evidence="6">Microtubule associated scaffold protein 2</fullName>
    </recommendedName>
</protein>
<proteinExistence type="predicted"/>
<dbReference type="AlphaFoldDB" id="A0A4W5PC38"/>
<accession>A0A4W5PC38</accession>
<dbReference type="Proteomes" id="UP000314982">
    <property type="component" value="Unassembled WGS sequence"/>
</dbReference>
<dbReference type="GO" id="GO:0005634">
    <property type="term" value="C:nucleus"/>
    <property type="evidence" value="ECO:0007669"/>
    <property type="project" value="TreeGrafter"/>
</dbReference>
<dbReference type="PANTHER" id="PTHR24200:SF15">
    <property type="entry name" value="MICROTUBULE-ASSOCIATED TUMOR SUPPRESSOR CANDIDATE 2-LIKE ISOFORM X1"/>
    <property type="match status" value="1"/>
</dbReference>
<feature type="region of interest" description="Disordered" evidence="3">
    <location>
        <begin position="206"/>
        <end position="250"/>
    </location>
</feature>
<keyword evidence="1 2" id="KW-0175">Coiled coil</keyword>
<evidence type="ECO:0000313" key="4">
    <source>
        <dbReference type="Ensembl" id="ENSHHUP00000060967.1"/>
    </source>
</evidence>
<evidence type="ECO:0008006" key="6">
    <source>
        <dbReference type="Google" id="ProtNLM"/>
    </source>
</evidence>
<sequence>MENVIFFNFSSYMFRFIEYLSNNVHKKNGQTQWTDNRHILLPCVDTFLEMRAHSECRQKSRQRTHVSTRYKRDFRVDQCLHYKWDSVPRHFLVCHQDALAPYQHIEEDLKSLKEVLLMKNQQIHEQDVKISELERMAQKNVFLEERVQMLHQQNEDLRARIDKNLAMSRQLSEENANLQESMEKESNEKKRLSRNNEELLWRLQSPHMSPAGSPIHRASPIHHSSNTSSPGHHRSSAGPGSPARPHSYHQ</sequence>
<feature type="coiled-coil region" evidence="2">
    <location>
        <begin position="102"/>
        <end position="202"/>
    </location>
</feature>
<dbReference type="InterPro" id="IPR051293">
    <property type="entry name" value="MTUS1/CCDC69"/>
</dbReference>
<dbReference type="GeneTree" id="ENSGT00950000183026"/>
<reference evidence="4" key="2">
    <citation type="submission" date="2025-08" db="UniProtKB">
        <authorList>
            <consortium name="Ensembl"/>
        </authorList>
    </citation>
    <scope>IDENTIFICATION</scope>
</reference>
<dbReference type="STRING" id="62062.ENSHHUP00000060967"/>
<dbReference type="PANTHER" id="PTHR24200">
    <property type="entry name" value="TOUCAN, ISOFORM A"/>
    <property type="match status" value="1"/>
</dbReference>
<reference evidence="4" key="3">
    <citation type="submission" date="2025-09" db="UniProtKB">
        <authorList>
            <consortium name="Ensembl"/>
        </authorList>
    </citation>
    <scope>IDENTIFICATION</scope>
</reference>